<evidence type="ECO:0000313" key="1">
    <source>
        <dbReference type="EMBL" id="KAG5558424.1"/>
    </source>
</evidence>
<sequence>MRRGPKAMRLISYRCHFTRSPGIQRSSSCIYAQLSSSRLIILLFSQQLEINDERFEDAEEMEGQTENDNSSGFSGQFINERTCIGFPPSHEVHPRMKMGISQSEASDTEDNGTVVLSKEEEGHNWIFSADQMQDESTDGDEPDWNFFQNATNTIGHSNEDHDLAHTVLEI</sequence>
<proteinExistence type="predicted"/>
<organism evidence="1 2">
    <name type="scientific">Rhododendron griersonianum</name>
    <dbReference type="NCBI Taxonomy" id="479676"/>
    <lineage>
        <taxon>Eukaryota</taxon>
        <taxon>Viridiplantae</taxon>
        <taxon>Streptophyta</taxon>
        <taxon>Embryophyta</taxon>
        <taxon>Tracheophyta</taxon>
        <taxon>Spermatophyta</taxon>
        <taxon>Magnoliopsida</taxon>
        <taxon>eudicotyledons</taxon>
        <taxon>Gunneridae</taxon>
        <taxon>Pentapetalae</taxon>
        <taxon>asterids</taxon>
        <taxon>Ericales</taxon>
        <taxon>Ericaceae</taxon>
        <taxon>Ericoideae</taxon>
        <taxon>Rhodoreae</taxon>
        <taxon>Rhododendron</taxon>
    </lineage>
</organism>
<evidence type="ECO:0000313" key="2">
    <source>
        <dbReference type="Proteomes" id="UP000823749"/>
    </source>
</evidence>
<reference evidence="1" key="1">
    <citation type="submission" date="2020-08" db="EMBL/GenBank/DDBJ databases">
        <title>Plant Genome Project.</title>
        <authorList>
            <person name="Zhang R.-G."/>
        </authorList>
    </citation>
    <scope>NUCLEOTIDE SEQUENCE</scope>
    <source>
        <strain evidence="1">WSP0</strain>
        <tissue evidence="1">Leaf</tissue>
    </source>
</reference>
<dbReference type="EMBL" id="JACTNZ010000003">
    <property type="protein sequence ID" value="KAG5558424.1"/>
    <property type="molecule type" value="Genomic_DNA"/>
</dbReference>
<accession>A0AAV6L1K3</accession>
<dbReference type="Proteomes" id="UP000823749">
    <property type="component" value="Chromosome 3"/>
</dbReference>
<name>A0AAV6L1K3_9ERIC</name>
<comment type="caution">
    <text evidence="1">The sequence shown here is derived from an EMBL/GenBank/DDBJ whole genome shotgun (WGS) entry which is preliminary data.</text>
</comment>
<keyword evidence="2" id="KW-1185">Reference proteome</keyword>
<protein>
    <submittedName>
        <fullName evidence="1">Uncharacterized protein</fullName>
    </submittedName>
</protein>
<gene>
    <name evidence="1" type="ORF">RHGRI_008380</name>
</gene>
<dbReference type="AlphaFoldDB" id="A0AAV6L1K3"/>